<dbReference type="EMBL" id="JAVLET010000010">
    <property type="protein sequence ID" value="KAL0467162.1"/>
    <property type="molecule type" value="Genomic_DNA"/>
</dbReference>
<dbReference type="Proteomes" id="UP001451303">
    <property type="component" value="Unassembled WGS sequence"/>
</dbReference>
<evidence type="ECO:0000313" key="2">
    <source>
        <dbReference type="Proteomes" id="UP001451303"/>
    </source>
</evidence>
<accession>A0ABR3D3B2</accession>
<sequence>MRVEPSCLSQPKGLDSTTRKKTTYCRYFFKLQQPDQLDEEAVPCCCPPKPPELPEAECHSNRNGVDTTARTPCRVRNNSYRRTRVTG</sequence>
<name>A0ABR3D3B2_NEUIN</name>
<proteinExistence type="predicted"/>
<evidence type="ECO:0000313" key="1">
    <source>
        <dbReference type="EMBL" id="KAL0467162.1"/>
    </source>
</evidence>
<organism evidence="1 2">
    <name type="scientific">Neurospora intermedia</name>
    <dbReference type="NCBI Taxonomy" id="5142"/>
    <lineage>
        <taxon>Eukaryota</taxon>
        <taxon>Fungi</taxon>
        <taxon>Dikarya</taxon>
        <taxon>Ascomycota</taxon>
        <taxon>Pezizomycotina</taxon>
        <taxon>Sordariomycetes</taxon>
        <taxon>Sordariomycetidae</taxon>
        <taxon>Sordariales</taxon>
        <taxon>Sordariaceae</taxon>
        <taxon>Neurospora</taxon>
    </lineage>
</organism>
<gene>
    <name evidence="1" type="ORF">QR685DRAFT_533561</name>
</gene>
<comment type="caution">
    <text evidence="1">The sequence shown here is derived from an EMBL/GenBank/DDBJ whole genome shotgun (WGS) entry which is preliminary data.</text>
</comment>
<reference evidence="1 2" key="1">
    <citation type="submission" date="2023-09" db="EMBL/GenBank/DDBJ databases">
        <title>Multi-omics analysis of a traditional fermented food reveals byproduct-associated fungal strains for waste-to-food upcycling.</title>
        <authorList>
            <consortium name="Lawrence Berkeley National Laboratory"/>
            <person name="Rekdal V.M."/>
            <person name="Villalobos-Escobedo J.M."/>
            <person name="Rodriguez-Valeron N."/>
            <person name="Garcia M.O."/>
            <person name="Vasquez D.P."/>
            <person name="Damayanti I."/>
            <person name="Sorensen P.M."/>
            <person name="Baidoo E.E."/>
            <person name="De Carvalho A.C."/>
            <person name="Riley R."/>
            <person name="Lipzen A."/>
            <person name="He G."/>
            <person name="Yan M."/>
            <person name="Haridas S."/>
            <person name="Daum C."/>
            <person name="Yoshinaga Y."/>
            <person name="Ng V."/>
            <person name="Grigoriev I.V."/>
            <person name="Munk R."/>
            <person name="Nuraida L."/>
            <person name="Wijaya C.H."/>
            <person name="Morales P.-C."/>
            <person name="Keasling J.D."/>
        </authorList>
    </citation>
    <scope>NUCLEOTIDE SEQUENCE [LARGE SCALE GENOMIC DNA]</scope>
    <source>
        <strain evidence="1 2">FGSC 2613</strain>
    </source>
</reference>
<protein>
    <submittedName>
        <fullName evidence="1">Uncharacterized protein</fullName>
    </submittedName>
</protein>
<keyword evidence="2" id="KW-1185">Reference proteome</keyword>